<name>A0A6S6TTL5_9GAMM</name>
<accession>A0A6S6TTL5</accession>
<reference evidence="1" key="1">
    <citation type="submission" date="2020-01" db="EMBL/GenBank/DDBJ databases">
        <authorList>
            <person name="Meier V. D."/>
            <person name="Meier V D."/>
        </authorList>
    </citation>
    <scope>NUCLEOTIDE SEQUENCE</scope>
    <source>
        <strain evidence="1">HLG_WM_MAG_07</strain>
    </source>
</reference>
<dbReference type="AlphaFoldDB" id="A0A6S6TTL5"/>
<evidence type="ECO:0000313" key="1">
    <source>
        <dbReference type="EMBL" id="CAA6820010.1"/>
    </source>
</evidence>
<proteinExistence type="predicted"/>
<sequence length="73" mass="8198">MKKGLRKRSNPDMLKVIEPMMDDEIKQVAAYLSHLTLSDEALDKAQNAQSVTEEKSSDQDDAYLKALRSEASN</sequence>
<protein>
    <submittedName>
        <fullName evidence="1">Uncharacterized protein</fullName>
    </submittedName>
</protein>
<gene>
    <name evidence="1" type="ORF">HELGO_WM18983</name>
</gene>
<organism evidence="1">
    <name type="scientific">uncultured Thiotrichaceae bacterium</name>
    <dbReference type="NCBI Taxonomy" id="298394"/>
    <lineage>
        <taxon>Bacteria</taxon>
        <taxon>Pseudomonadati</taxon>
        <taxon>Pseudomonadota</taxon>
        <taxon>Gammaproteobacteria</taxon>
        <taxon>Thiotrichales</taxon>
        <taxon>Thiotrichaceae</taxon>
        <taxon>environmental samples</taxon>
    </lineage>
</organism>
<dbReference type="EMBL" id="CACVAY010000096">
    <property type="protein sequence ID" value="CAA6820010.1"/>
    <property type="molecule type" value="Genomic_DNA"/>
</dbReference>